<evidence type="ECO:0000313" key="3">
    <source>
        <dbReference type="EMBL" id="KAJ7354451.1"/>
    </source>
</evidence>
<comment type="similarity">
    <text evidence="1">Belongs to the short-chain dehydrogenases/reductases (SDR) family.</text>
</comment>
<evidence type="ECO:0000313" key="4">
    <source>
        <dbReference type="Proteomes" id="UP001218218"/>
    </source>
</evidence>
<accession>A0AAD7EXG7</accession>
<dbReference type="AlphaFoldDB" id="A0AAD7EXG7"/>
<dbReference type="PANTHER" id="PTHR24320">
    <property type="entry name" value="RETINOL DEHYDROGENASE"/>
    <property type="match status" value="1"/>
</dbReference>
<protein>
    <submittedName>
        <fullName evidence="3">Uncharacterized protein</fullName>
    </submittedName>
</protein>
<proteinExistence type="inferred from homology"/>
<reference evidence="3" key="1">
    <citation type="submission" date="2023-03" db="EMBL/GenBank/DDBJ databases">
        <title>Massive genome expansion in bonnet fungi (Mycena s.s.) driven by repeated elements and novel gene families across ecological guilds.</title>
        <authorList>
            <consortium name="Lawrence Berkeley National Laboratory"/>
            <person name="Harder C.B."/>
            <person name="Miyauchi S."/>
            <person name="Viragh M."/>
            <person name="Kuo A."/>
            <person name="Thoen E."/>
            <person name="Andreopoulos B."/>
            <person name="Lu D."/>
            <person name="Skrede I."/>
            <person name="Drula E."/>
            <person name="Henrissat B."/>
            <person name="Morin E."/>
            <person name="Kohler A."/>
            <person name="Barry K."/>
            <person name="LaButti K."/>
            <person name="Morin E."/>
            <person name="Salamov A."/>
            <person name="Lipzen A."/>
            <person name="Mereny Z."/>
            <person name="Hegedus B."/>
            <person name="Baldrian P."/>
            <person name="Stursova M."/>
            <person name="Weitz H."/>
            <person name="Taylor A."/>
            <person name="Grigoriev I.V."/>
            <person name="Nagy L.G."/>
            <person name="Martin F."/>
            <person name="Kauserud H."/>
        </authorList>
    </citation>
    <scope>NUCLEOTIDE SEQUENCE</scope>
    <source>
        <strain evidence="3">CBHHK002</strain>
    </source>
</reference>
<keyword evidence="2" id="KW-0560">Oxidoreductase</keyword>
<dbReference type="InterPro" id="IPR036291">
    <property type="entry name" value="NAD(P)-bd_dom_sf"/>
</dbReference>
<dbReference type="Proteomes" id="UP001218218">
    <property type="component" value="Unassembled WGS sequence"/>
</dbReference>
<keyword evidence="4" id="KW-1185">Reference proteome</keyword>
<dbReference type="SUPFAM" id="SSF51735">
    <property type="entry name" value="NAD(P)-binding Rossmann-fold domains"/>
    <property type="match status" value="1"/>
</dbReference>
<evidence type="ECO:0000256" key="1">
    <source>
        <dbReference type="ARBA" id="ARBA00006484"/>
    </source>
</evidence>
<name>A0AAD7EXG7_9AGAR</name>
<dbReference type="Pfam" id="PF00106">
    <property type="entry name" value="adh_short"/>
    <property type="match status" value="1"/>
</dbReference>
<dbReference type="PANTHER" id="PTHR24320:SF283">
    <property type="entry name" value="RETINOL DEHYDROGENASE 11"/>
    <property type="match status" value="1"/>
</dbReference>
<dbReference type="Gene3D" id="3.40.50.720">
    <property type="entry name" value="NAD(P)-binding Rossmann-like Domain"/>
    <property type="match status" value="1"/>
</dbReference>
<gene>
    <name evidence="3" type="ORF">DFH08DRAFT_854902</name>
</gene>
<dbReference type="InterPro" id="IPR002347">
    <property type="entry name" value="SDR_fam"/>
</dbReference>
<evidence type="ECO:0000256" key="2">
    <source>
        <dbReference type="ARBA" id="ARBA00023002"/>
    </source>
</evidence>
<dbReference type="GO" id="GO:0016491">
    <property type="term" value="F:oxidoreductase activity"/>
    <property type="evidence" value="ECO:0007669"/>
    <property type="project" value="UniProtKB-KW"/>
</dbReference>
<sequence>MSLPTFTSTTTAEEVASVFAEEIKGRNVLITGTTIGGMGFETARVLAKYANLLFLAGYNSERLRLSEEAIKQETLSANVRTVTLDLSSIASVRAAAQEINAYPEPLHVLINNAATGAGTFVLSPDGLEMGMATNHVGPFLLTNLLVPKLLASSAADCAKPRVVFTASEAHALHPLDVTALAHPEPENHIPMLAYAHSKAANVLTALELSKRAKGRINAYSLHPGSVFTNALKKKENQPALIAAGVLTSDGLPNTEKHQGWKTLPQGAATIVAAAFDTRLEASPGAYLCDAAEANDKVAPHASDPATAAALWAATEEIVGEKFVL</sequence>
<comment type="caution">
    <text evidence="3">The sequence shown here is derived from an EMBL/GenBank/DDBJ whole genome shotgun (WGS) entry which is preliminary data.</text>
</comment>
<dbReference type="EMBL" id="JARIHO010000010">
    <property type="protein sequence ID" value="KAJ7354451.1"/>
    <property type="molecule type" value="Genomic_DNA"/>
</dbReference>
<organism evidence="3 4">
    <name type="scientific">Mycena albidolilacea</name>
    <dbReference type="NCBI Taxonomy" id="1033008"/>
    <lineage>
        <taxon>Eukaryota</taxon>
        <taxon>Fungi</taxon>
        <taxon>Dikarya</taxon>
        <taxon>Basidiomycota</taxon>
        <taxon>Agaricomycotina</taxon>
        <taxon>Agaricomycetes</taxon>
        <taxon>Agaricomycetidae</taxon>
        <taxon>Agaricales</taxon>
        <taxon>Marasmiineae</taxon>
        <taxon>Mycenaceae</taxon>
        <taxon>Mycena</taxon>
    </lineage>
</organism>